<dbReference type="Pfam" id="PF10096">
    <property type="entry name" value="DUF2334"/>
    <property type="match status" value="1"/>
</dbReference>
<evidence type="ECO:0000313" key="5">
    <source>
        <dbReference type="Proteomes" id="UP000185687"/>
    </source>
</evidence>
<dbReference type="EMBL" id="FTNP01000002">
    <property type="protein sequence ID" value="SIR69012.1"/>
    <property type="molecule type" value="Genomic_DNA"/>
</dbReference>
<dbReference type="OrthoDB" id="306789at2157"/>
<feature type="region of interest" description="Disordered" evidence="1">
    <location>
        <begin position="72"/>
        <end position="101"/>
    </location>
</feature>
<dbReference type="SUPFAM" id="SSF88713">
    <property type="entry name" value="Glycoside hydrolase/deacetylase"/>
    <property type="match status" value="1"/>
</dbReference>
<reference evidence="3 6" key="1">
    <citation type="submission" date="2017-01" db="EMBL/GenBank/DDBJ databases">
        <title>Complete genome sequence of Haloterrigena daqingensis type strain (JX313T).</title>
        <authorList>
            <person name="Shuang W."/>
        </authorList>
    </citation>
    <scope>NUCLEOTIDE SEQUENCE [LARGE SCALE GENOMIC DNA]</scope>
    <source>
        <strain evidence="3 6">JX313</strain>
    </source>
</reference>
<dbReference type="EMBL" id="CP019327">
    <property type="protein sequence ID" value="APX97132.1"/>
    <property type="molecule type" value="Genomic_DNA"/>
</dbReference>
<proteinExistence type="predicted"/>
<protein>
    <submittedName>
        <fullName evidence="3">DUF2334 domain-containing protein</fullName>
    </submittedName>
</protein>
<keyword evidence="2" id="KW-1133">Transmembrane helix</keyword>
<dbReference type="Proteomes" id="UP000187321">
    <property type="component" value="Chromosome"/>
</dbReference>
<name>A0A1N7CZJ5_9EURY</name>
<evidence type="ECO:0000256" key="1">
    <source>
        <dbReference type="SAM" id="MobiDB-lite"/>
    </source>
</evidence>
<dbReference type="AlphaFoldDB" id="A0A1N7CZJ5"/>
<keyword evidence="2" id="KW-0812">Transmembrane</keyword>
<reference evidence="4 5" key="2">
    <citation type="submission" date="2017-01" db="EMBL/GenBank/DDBJ databases">
        <authorList>
            <person name="Mah S.A."/>
            <person name="Swanson W.J."/>
            <person name="Moy G.W."/>
            <person name="Vacquier V.D."/>
        </authorList>
    </citation>
    <scope>NUCLEOTIDE SEQUENCE [LARGE SCALE GENOMIC DNA]</scope>
    <source>
        <strain evidence="4 5">CGMCC 1.8909</strain>
    </source>
</reference>
<evidence type="ECO:0000313" key="6">
    <source>
        <dbReference type="Proteomes" id="UP000187321"/>
    </source>
</evidence>
<organism evidence="4 5">
    <name type="scientific">Natronorubrum daqingense</name>
    <dbReference type="NCBI Taxonomy" id="588898"/>
    <lineage>
        <taxon>Archaea</taxon>
        <taxon>Methanobacteriati</taxon>
        <taxon>Methanobacteriota</taxon>
        <taxon>Stenosarchaea group</taxon>
        <taxon>Halobacteria</taxon>
        <taxon>Halobacteriales</taxon>
        <taxon>Natrialbaceae</taxon>
        <taxon>Natronorubrum</taxon>
    </lineage>
</organism>
<keyword evidence="5" id="KW-1185">Reference proteome</keyword>
<evidence type="ECO:0000313" key="4">
    <source>
        <dbReference type="EMBL" id="SIR69012.1"/>
    </source>
</evidence>
<dbReference type="Gene3D" id="3.20.20.370">
    <property type="entry name" value="Glycoside hydrolase/deacetylase"/>
    <property type="match status" value="1"/>
</dbReference>
<dbReference type="STRING" id="588898.BB347_11150"/>
<dbReference type="Proteomes" id="UP000185687">
    <property type="component" value="Unassembled WGS sequence"/>
</dbReference>
<keyword evidence="2" id="KW-0472">Membrane</keyword>
<evidence type="ECO:0000256" key="2">
    <source>
        <dbReference type="SAM" id="Phobius"/>
    </source>
</evidence>
<sequence>MTGGPNEGCRRCGSLRVTTEQIVEHDCGHVGPVTAFEEGGCPKCGHAEPRGDLRAVNSVCRCLECGRRFELEGETEEPPETNRRIQFPDLPTPTPGGELSWIPDRYRPNTERGQQLMVSALVIAILLAGIAGTVSVSTILDSESSDHQSVDRSWETHETIVIFRNDDIQPWYNQEEMRAVDQVFIDADVPVTLGIIPKVAGENAITDDDETCSYLRSLESEYPDQFEMAIHGYTHEEQTDFYDGSEFGNVSITTQYEWLVAGEEIMHDCVDRPSQTFIPPMNTYDDNTVDVLVEEGYPIVSGGEWFTSVYYEEEAPFEEDGILHVPETQAFEDWSNADNDSDEVPFHDLETLTESFDEAVEDNEPYVQMLHYQYFTSEDRLDMLRSLIEYMNATDDVTFMTLEQFGDGLESGDIEETDDGWRVLEPIEETVNETADDDSSQSTIPNPWREIRSVLFR</sequence>
<evidence type="ECO:0000313" key="3">
    <source>
        <dbReference type="EMBL" id="APX97132.1"/>
    </source>
</evidence>
<accession>A0A1N7CZJ5</accession>
<dbReference type="KEGG" id="hda:BB347_11150"/>
<dbReference type="GO" id="GO:0005975">
    <property type="term" value="P:carbohydrate metabolic process"/>
    <property type="evidence" value="ECO:0007669"/>
    <property type="project" value="InterPro"/>
</dbReference>
<gene>
    <name evidence="3" type="ORF">BB347_11150</name>
    <name evidence="4" type="ORF">SAMN05421809_1963</name>
</gene>
<feature type="transmembrane region" description="Helical" evidence="2">
    <location>
        <begin position="116"/>
        <end position="140"/>
    </location>
</feature>
<dbReference type="InterPro" id="IPR011330">
    <property type="entry name" value="Glyco_hydro/deAcase_b/a-brl"/>
</dbReference>
<dbReference type="InterPro" id="IPR018763">
    <property type="entry name" value="DUF2334"/>
</dbReference>